<comment type="caution">
    <text evidence="7">The sequence shown here is derived from an EMBL/GenBank/DDBJ whole genome shotgun (WGS) entry which is preliminary data.</text>
</comment>
<feature type="domain" description="Lipase" evidence="6">
    <location>
        <begin position="44"/>
        <end position="322"/>
    </location>
</feature>
<dbReference type="FunFam" id="3.40.50.1820:FF:000076">
    <property type="entry name" value="phospholipase A1"/>
    <property type="match status" value="1"/>
</dbReference>
<dbReference type="CDD" id="cd00707">
    <property type="entry name" value="Pancreat_lipase_like"/>
    <property type="match status" value="1"/>
</dbReference>
<keyword evidence="3" id="KW-0964">Secreted</keyword>
<accession>A0A9Q0NBN4</accession>
<proteinExistence type="inferred from homology"/>
<reference evidence="7" key="1">
    <citation type="submission" date="2022-07" db="EMBL/GenBank/DDBJ databases">
        <authorList>
            <person name="Trinca V."/>
            <person name="Uliana J.V.C."/>
            <person name="Torres T.T."/>
            <person name="Ward R.J."/>
            <person name="Monesi N."/>
        </authorList>
    </citation>
    <scope>NUCLEOTIDE SEQUENCE</scope>
    <source>
        <strain evidence="7">HSMRA1968</strain>
        <tissue evidence="7">Whole embryos</tissue>
    </source>
</reference>
<dbReference type="Pfam" id="PF00151">
    <property type="entry name" value="Lipase"/>
    <property type="match status" value="1"/>
</dbReference>
<evidence type="ECO:0000256" key="4">
    <source>
        <dbReference type="RuleBase" id="RU004262"/>
    </source>
</evidence>
<evidence type="ECO:0000313" key="7">
    <source>
        <dbReference type="EMBL" id="KAJ6646516.1"/>
    </source>
</evidence>
<keyword evidence="8" id="KW-1185">Reference proteome</keyword>
<evidence type="ECO:0000256" key="3">
    <source>
        <dbReference type="ARBA" id="ARBA00022525"/>
    </source>
</evidence>
<dbReference type="PANTHER" id="PTHR11610:SF177">
    <property type="entry name" value="IP13478P-RELATED"/>
    <property type="match status" value="1"/>
</dbReference>
<dbReference type="AlphaFoldDB" id="A0A9Q0NBN4"/>
<dbReference type="PRINTS" id="PR00821">
    <property type="entry name" value="TAGLIPASE"/>
</dbReference>
<feature type="chain" id="PRO_5040298442" evidence="5">
    <location>
        <begin position="19"/>
        <end position="326"/>
    </location>
</feature>
<dbReference type="EMBL" id="WJQU01000001">
    <property type="protein sequence ID" value="KAJ6646516.1"/>
    <property type="molecule type" value="Genomic_DNA"/>
</dbReference>
<evidence type="ECO:0000256" key="1">
    <source>
        <dbReference type="ARBA" id="ARBA00004613"/>
    </source>
</evidence>
<evidence type="ECO:0000313" key="8">
    <source>
        <dbReference type="Proteomes" id="UP001151699"/>
    </source>
</evidence>
<dbReference type="InterPro" id="IPR000734">
    <property type="entry name" value="TAG_lipase"/>
</dbReference>
<dbReference type="GO" id="GO:0016298">
    <property type="term" value="F:lipase activity"/>
    <property type="evidence" value="ECO:0007669"/>
    <property type="project" value="InterPro"/>
</dbReference>
<dbReference type="Gene3D" id="3.40.50.1820">
    <property type="entry name" value="alpha/beta hydrolase"/>
    <property type="match status" value="1"/>
</dbReference>
<dbReference type="Proteomes" id="UP001151699">
    <property type="component" value="Chromosome A"/>
</dbReference>
<dbReference type="GO" id="GO:0016042">
    <property type="term" value="P:lipid catabolic process"/>
    <property type="evidence" value="ECO:0007669"/>
    <property type="project" value="TreeGrafter"/>
</dbReference>
<dbReference type="GO" id="GO:0005615">
    <property type="term" value="C:extracellular space"/>
    <property type="evidence" value="ECO:0007669"/>
    <property type="project" value="TreeGrafter"/>
</dbReference>
<dbReference type="PANTHER" id="PTHR11610">
    <property type="entry name" value="LIPASE"/>
    <property type="match status" value="1"/>
</dbReference>
<dbReference type="OrthoDB" id="8183961at2759"/>
<evidence type="ECO:0000259" key="6">
    <source>
        <dbReference type="Pfam" id="PF00151"/>
    </source>
</evidence>
<dbReference type="InterPro" id="IPR033906">
    <property type="entry name" value="Lipase_N"/>
</dbReference>
<dbReference type="GO" id="GO:0017171">
    <property type="term" value="F:serine hydrolase activity"/>
    <property type="evidence" value="ECO:0007669"/>
    <property type="project" value="TreeGrafter"/>
</dbReference>
<evidence type="ECO:0000256" key="5">
    <source>
        <dbReference type="SAM" id="SignalP"/>
    </source>
</evidence>
<sequence>MKKLLLLAVLKLVKIISSHEPPITGRIFPFNLLNCRITSEVCPNKDITFYLYTRTTQMEPHELNVANPETIKEAKFVTNRPLIVLIHGFTGHKNETPNTEVRPAYFRRGEYNIISVDYQPLAVSPCYVHAVLNLPTVANCTAQLINYLIQESLFTLDNIHIIGASLGAQTAGMMGNFIKSGKLKRITGLDPAKPLFVFAKNSHRLGKNDAEFVDIIHTEVMLRGVLFAIGHVDFYANGGLQQPGCDKQKQKMTGNCNHVMASKFYAESINSEIGFYGYKCSYWLQWFIGLCQPSNQTELAGAFASKEARGSYFFKTNSKPPYAQGK</sequence>
<protein>
    <submittedName>
        <fullName evidence="7">Pancreatic triacylglycerol lipase</fullName>
    </submittedName>
</protein>
<dbReference type="SUPFAM" id="SSF53474">
    <property type="entry name" value="alpha/beta-Hydrolases"/>
    <property type="match status" value="1"/>
</dbReference>
<evidence type="ECO:0000256" key="2">
    <source>
        <dbReference type="ARBA" id="ARBA00010701"/>
    </source>
</evidence>
<name>A0A9Q0NBN4_9DIPT</name>
<dbReference type="InterPro" id="IPR029058">
    <property type="entry name" value="AB_hydrolase_fold"/>
</dbReference>
<dbReference type="InterPro" id="IPR013818">
    <property type="entry name" value="Lipase"/>
</dbReference>
<gene>
    <name evidence="7" type="primary">Pnlip_0</name>
    <name evidence="7" type="ORF">Bhyg_01728</name>
</gene>
<keyword evidence="5" id="KW-0732">Signal</keyword>
<comment type="subcellular location">
    <subcellularLocation>
        <location evidence="1">Secreted</location>
    </subcellularLocation>
</comment>
<comment type="similarity">
    <text evidence="2 4">Belongs to the AB hydrolase superfamily. Lipase family.</text>
</comment>
<organism evidence="7 8">
    <name type="scientific">Pseudolycoriella hygida</name>
    <dbReference type="NCBI Taxonomy" id="35572"/>
    <lineage>
        <taxon>Eukaryota</taxon>
        <taxon>Metazoa</taxon>
        <taxon>Ecdysozoa</taxon>
        <taxon>Arthropoda</taxon>
        <taxon>Hexapoda</taxon>
        <taxon>Insecta</taxon>
        <taxon>Pterygota</taxon>
        <taxon>Neoptera</taxon>
        <taxon>Endopterygota</taxon>
        <taxon>Diptera</taxon>
        <taxon>Nematocera</taxon>
        <taxon>Sciaroidea</taxon>
        <taxon>Sciaridae</taxon>
        <taxon>Pseudolycoriella</taxon>
    </lineage>
</organism>
<feature type="signal peptide" evidence="5">
    <location>
        <begin position="1"/>
        <end position="18"/>
    </location>
</feature>